<dbReference type="SUPFAM" id="SSF88659">
    <property type="entry name" value="Sigma3 and sigma4 domains of RNA polymerase sigma factors"/>
    <property type="match status" value="1"/>
</dbReference>
<evidence type="ECO:0000313" key="3">
    <source>
        <dbReference type="Proteomes" id="UP000215459"/>
    </source>
</evidence>
<dbReference type="Gene3D" id="1.10.10.10">
    <property type="entry name" value="Winged helix-like DNA-binding domain superfamily/Winged helix DNA-binding domain"/>
    <property type="match status" value="1"/>
</dbReference>
<dbReference type="EMBL" id="NOWF01000002">
    <property type="protein sequence ID" value="OYD08960.1"/>
    <property type="molecule type" value="Genomic_DNA"/>
</dbReference>
<dbReference type="GO" id="GO:0003677">
    <property type="term" value="F:DNA binding"/>
    <property type="evidence" value="ECO:0007669"/>
    <property type="project" value="InterPro"/>
</dbReference>
<proteinExistence type="predicted"/>
<dbReference type="GO" id="GO:0016987">
    <property type="term" value="F:sigma factor activity"/>
    <property type="evidence" value="ECO:0007669"/>
    <property type="project" value="InterPro"/>
</dbReference>
<dbReference type="InterPro" id="IPR013249">
    <property type="entry name" value="RNA_pol_sigma70_r4_t2"/>
</dbReference>
<keyword evidence="3" id="KW-1185">Reference proteome</keyword>
<dbReference type="InterPro" id="IPR036388">
    <property type="entry name" value="WH-like_DNA-bd_sf"/>
</dbReference>
<feature type="domain" description="RNA polymerase sigma factor 70 region 4 type 2" evidence="1">
    <location>
        <begin position="101"/>
        <end position="151"/>
    </location>
</feature>
<gene>
    <name evidence="2" type="ORF">CHM34_04070</name>
</gene>
<protein>
    <recommendedName>
        <fullName evidence="1">RNA polymerase sigma factor 70 region 4 type 2 domain-containing protein</fullName>
    </recommendedName>
</protein>
<dbReference type="GO" id="GO:0006352">
    <property type="term" value="P:DNA-templated transcription initiation"/>
    <property type="evidence" value="ECO:0007669"/>
    <property type="project" value="InterPro"/>
</dbReference>
<sequence>MKVLIEEYRQSLEKVRRAKENLPLKGREEERRLLNGMERDLVWTIEWMVTGCQPFRQRGMESRAFYQREVFWSQLSEAAKRKVEWRESLKPEGTSPYDPLLERLLSRLSTSEYEAFVAVRGQCLSFARVASLMNCSKAAVQSYVRRAETKLRRAVAEEGWNSAFSRHSPFQKQEAL</sequence>
<evidence type="ECO:0000259" key="1">
    <source>
        <dbReference type="Pfam" id="PF08281"/>
    </source>
</evidence>
<dbReference type="InterPro" id="IPR013324">
    <property type="entry name" value="RNA_pol_sigma_r3/r4-like"/>
</dbReference>
<dbReference type="AlphaFoldDB" id="A0A235B9H2"/>
<dbReference type="OrthoDB" id="2083683at2"/>
<dbReference type="RefSeq" id="WP_094263308.1">
    <property type="nucleotide sequence ID" value="NZ_NOWF01000002.1"/>
</dbReference>
<comment type="caution">
    <text evidence="2">The sequence shown here is derived from an EMBL/GenBank/DDBJ whole genome shotgun (WGS) entry which is preliminary data.</text>
</comment>
<dbReference type="Pfam" id="PF08281">
    <property type="entry name" value="Sigma70_r4_2"/>
    <property type="match status" value="1"/>
</dbReference>
<organism evidence="2 3">
    <name type="scientific">Paludifilum halophilum</name>
    <dbReference type="NCBI Taxonomy" id="1642702"/>
    <lineage>
        <taxon>Bacteria</taxon>
        <taxon>Bacillati</taxon>
        <taxon>Bacillota</taxon>
        <taxon>Bacilli</taxon>
        <taxon>Bacillales</taxon>
        <taxon>Thermoactinomycetaceae</taxon>
        <taxon>Paludifilum</taxon>
    </lineage>
</organism>
<reference evidence="2 3" key="1">
    <citation type="submission" date="2017-07" db="EMBL/GenBank/DDBJ databases">
        <title>The genome sequence of Paludifilum halophilum highlights mechanisms for microbial adaptation to high salt environemnts.</title>
        <authorList>
            <person name="Belbahri L."/>
        </authorList>
    </citation>
    <scope>NUCLEOTIDE SEQUENCE [LARGE SCALE GENOMIC DNA]</scope>
    <source>
        <strain evidence="2 3">DSM 102817</strain>
    </source>
</reference>
<name>A0A235B9H2_9BACL</name>
<dbReference type="Proteomes" id="UP000215459">
    <property type="component" value="Unassembled WGS sequence"/>
</dbReference>
<evidence type="ECO:0000313" key="2">
    <source>
        <dbReference type="EMBL" id="OYD08960.1"/>
    </source>
</evidence>
<accession>A0A235B9H2</accession>